<evidence type="ECO:0000313" key="2">
    <source>
        <dbReference type="Proteomes" id="UP000014736"/>
    </source>
</evidence>
<dbReference type="OrthoDB" id="28533at10239"/>
<name>S0A264_9CAUD</name>
<dbReference type="KEGG" id="vg:16881373"/>
<keyword evidence="2" id="KW-1185">Reference proteome</keyword>
<gene>
    <name evidence="1" type="ORF">Phi13:2_gp059</name>
</gene>
<protein>
    <submittedName>
        <fullName evidence="1">Uncharacterized protein</fullName>
    </submittedName>
</protein>
<reference evidence="2" key="2">
    <citation type="submission" date="2013-03" db="EMBL/GenBank/DDBJ databases">
        <title>The Cellulophaga phages: a novel, diverse, and globally ubiquitous model system.</title>
        <authorList>
            <person name="Holmfeldt K."/>
            <person name="Solonenko N."/>
            <person name="Shah M."/>
            <person name="Corrier K."/>
            <person name="Riemann L."/>
            <person name="VerBerkmoes N.C."/>
            <person name="Sullivan M.B."/>
        </authorList>
    </citation>
    <scope>NUCLEOTIDE SEQUENCE [LARGE SCALE GENOMIC DNA]</scope>
</reference>
<dbReference type="EMBL" id="KC821633">
    <property type="protein sequence ID" value="AGO49669.1"/>
    <property type="molecule type" value="Genomic_DNA"/>
</dbReference>
<evidence type="ECO:0000313" key="1">
    <source>
        <dbReference type="EMBL" id="AGO49669.1"/>
    </source>
</evidence>
<organism evidence="1 2">
    <name type="scientific">Cellulophaga phage phi13:2</name>
    <dbReference type="NCBI Taxonomy" id="1328030"/>
    <lineage>
        <taxon>Viruses</taxon>
        <taxon>Duplodnaviria</taxon>
        <taxon>Heunggongvirae</taxon>
        <taxon>Uroviricota</taxon>
        <taxon>Caudoviricetes</taxon>
        <taxon>Pachyviridae</taxon>
        <taxon>Baltivirus</taxon>
        <taxon>Baltivirus phi13duo</taxon>
    </lineage>
</organism>
<dbReference type="RefSeq" id="YP_008242084.1">
    <property type="nucleotide sequence ID" value="NC_021803.1"/>
</dbReference>
<dbReference type="GeneID" id="16881373"/>
<dbReference type="Proteomes" id="UP000014736">
    <property type="component" value="Segment"/>
</dbReference>
<reference evidence="1 2" key="1">
    <citation type="journal article" date="2013" name="Proc. Natl. Acad. Sci. U.S.A.">
        <title>Twelve previously unknown phage genera are ubiquitous in global oceans.</title>
        <authorList>
            <person name="Holmfeldt K."/>
            <person name="Solonenko N."/>
            <person name="Shah M."/>
            <person name="Corrier K."/>
            <person name="Riemann L."/>
            <person name="Verberkmoes N.C."/>
            <person name="Sullivan M.B."/>
        </authorList>
    </citation>
    <scope>NUCLEOTIDE SEQUENCE [LARGE SCALE GENOMIC DNA]</scope>
    <source>
        <strain evidence="1">Phi13:2</strain>
    </source>
</reference>
<accession>S0A264</accession>
<proteinExistence type="predicted"/>
<sequence>MELHTIFILESKVLLYICLADLHIKAKDIQGPI</sequence>